<organism evidence="3">
    <name type="scientific">Capitella teleta</name>
    <name type="common">Polychaete worm</name>
    <dbReference type="NCBI Taxonomy" id="283909"/>
    <lineage>
        <taxon>Eukaryota</taxon>
        <taxon>Metazoa</taxon>
        <taxon>Spiralia</taxon>
        <taxon>Lophotrochozoa</taxon>
        <taxon>Annelida</taxon>
        <taxon>Polychaeta</taxon>
        <taxon>Sedentaria</taxon>
        <taxon>Scolecida</taxon>
        <taxon>Capitellidae</taxon>
        <taxon>Capitella</taxon>
    </lineage>
</organism>
<keyword evidence="1" id="KW-0812">Transmembrane</keyword>
<evidence type="ECO:0000313" key="4">
    <source>
        <dbReference type="EnsemblMetazoa" id="CapteP197205"/>
    </source>
</evidence>
<reference evidence="4" key="3">
    <citation type="submission" date="2015-06" db="UniProtKB">
        <authorList>
            <consortium name="EnsemblMetazoa"/>
        </authorList>
    </citation>
    <scope>IDENTIFICATION</scope>
</reference>
<dbReference type="EMBL" id="KB302742">
    <property type="protein sequence ID" value="ELU03950.1"/>
    <property type="molecule type" value="Genomic_DNA"/>
</dbReference>
<name>R7UC72_CAPTE</name>
<proteinExistence type="predicted"/>
<dbReference type="HOGENOM" id="CLU_1257126_0_0_1"/>
<reference evidence="5" key="1">
    <citation type="submission" date="2012-12" db="EMBL/GenBank/DDBJ databases">
        <authorList>
            <person name="Hellsten U."/>
            <person name="Grimwood J."/>
            <person name="Chapman J.A."/>
            <person name="Shapiro H."/>
            <person name="Aerts A."/>
            <person name="Otillar R.P."/>
            <person name="Terry A.Y."/>
            <person name="Boore J.L."/>
            <person name="Simakov O."/>
            <person name="Marletaz F."/>
            <person name="Cho S.-J."/>
            <person name="Edsinger-Gonzales E."/>
            <person name="Havlak P."/>
            <person name="Kuo D.-H."/>
            <person name="Larsson T."/>
            <person name="Lv J."/>
            <person name="Arendt D."/>
            <person name="Savage R."/>
            <person name="Osoegawa K."/>
            <person name="de Jong P."/>
            <person name="Lindberg D.R."/>
            <person name="Seaver E.C."/>
            <person name="Weisblat D.A."/>
            <person name="Putnam N.H."/>
            <person name="Grigoriev I.V."/>
            <person name="Rokhsar D.S."/>
        </authorList>
    </citation>
    <scope>NUCLEOTIDE SEQUENCE</scope>
    <source>
        <strain evidence="5">I ESC-2004</strain>
    </source>
</reference>
<evidence type="ECO:0000256" key="2">
    <source>
        <dbReference type="SAM" id="SignalP"/>
    </source>
</evidence>
<feature type="transmembrane region" description="Helical" evidence="1">
    <location>
        <begin position="165"/>
        <end position="183"/>
    </location>
</feature>
<dbReference type="Proteomes" id="UP000014760">
    <property type="component" value="Unassembled WGS sequence"/>
</dbReference>
<feature type="chain" id="PRO_5008787863" description="TNFR-Cys domain-containing protein" evidence="2">
    <location>
        <begin position="19"/>
        <end position="220"/>
    </location>
</feature>
<keyword evidence="1" id="KW-0472">Membrane</keyword>
<evidence type="ECO:0008006" key="6">
    <source>
        <dbReference type="Google" id="ProtNLM"/>
    </source>
</evidence>
<accession>R7UC72</accession>
<keyword evidence="2" id="KW-0732">Signal</keyword>
<keyword evidence="5" id="KW-1185">Reference proteome</keyword>
<dbReference type="AlphaFoldDB" id="R7UC72"/>
<evidence type="ECO:0000313" key="3">
    <source>
        <dbReference type="EMBL" id="ELU03950.1"/>
    </source>
</evidence>
<gene>
    <name evidence="3" type="ORF">CAPTEDRAFT_197205</name>
</gene>
<dbReference type="EMBL" id="AMQN01008303">
    <property type="status" value="NOT_ANNOTATED_CDS"/>
    <property type="molecule type" value="Genomic_DNA"/>
</dbReference>
<feature type="signal peptide" evidence="2">
    <location>
        <begin position="1"/>
        <end position="18"/>
    </location>
</feature>
<dbReference type="EnsemblMetazoa" id="CapteT197205">
    <property type="protein sequence ID" value="CapteP197205"/>
    <property type="gene ID" value="CapteG197205"/>
</dbReference>
<sequence>MFSAALGCVVIVCVFVDAACRSDALQSRTELSALREAGARYSFGSVLKLRSKRSDFSSDVSVVDEYFCGTTCTWRHYCYATVFTNDTGVLSCLPCINICDVNFTPELRNETSPYLGLSADCFHHCHGVWSILVNGSSPTEKAALQDAPSASVILYVDLLDFRTRAWGSAIAVVVFLIILALAVKTCMLLQDKFADGRGIEEEFILSEINQSQSYGTEENG</sequence>
<evidence type="ECO:0000256" key="1">
    <source>
        <dbReference type="SAM" id="Phobius"/>
    </source>
</evidence>
<evidence type="ECO:0000313" key="5">
    <source>
        <dbReference type="Proteomes" id="UP000014760"/>
    </source>
</evidence>
<protein>
    <recommendedName>
        <fullName evidence="6">TNFR-Cys domain-containing protein</fullName>
    </recommendedName>
</protein>
<reference evidence="3 5" key="2">
    <citation type="journal article" date="2013" name="Nature">
        <title>Insights into bilaterian evolution from three spiralian genomes.</title>
        <authorList>
            <person name="Simakov O."/>
            <person name="Marletaz F."/>
            <person name="Cho S.J."/>
            <person name="Edsinger-Gonzales E."/>
            <person name="Havlak P."/>
            <person name="Hellsten U."/>
            <person name="Kuo D.H."/>
            <person name="Larsson T."/>
            <person name="Lv J."/>
            <person name="Arendt D."/>
            <person name="Savage R."/>
            <person name="Osoegawa K."/>
            <person name="de Jong P."/>
            <person name="Grimwood J."/>
            <person name="Chapman J.A."/>
            <person name="Shapiro H."/>
            <person name="Aerts A."/>
            <person name="Otillar R.P."/>
            <person name="Terry A.Y."/>
            <person name="Boore J.L."/>
            <person name="Grigoriev I.V."/>
            <person name="Lindberg D.R."/>
            <person name="Seaver E.C."/>
            <person name="Weisblat D.A."/>
            <person name="Putnam N.H."/>
            <person name="Rokhsar D.S."/>
        </authorList>
    </citation>
    <scope>NUCLEOTIDE SEQUENCE</scope>
    <source>
        <strain evidence="3 5">I ESC-2004</strain>
    </source>
</reference>
<keyword evidence="1" id="KW-1133">Transmembrane helix</keyword>